<keyword evidence="2" id="KW-0611">Plant defense</keyword>
<evidence type="ECO:0008006" key="7">
    <source>
        <dbReference type="Google" id="ProtNLM"/>
    </source>
</evidence>
<dbReference type="SUPFAM" id="SSF52058">
    <property type="entry name" value="L domain-like"/>
    <property type="match status" value="1"/>
</dbReference>
<dbReference type="InterPro" id="IPR058922">
    <property type="entry name" value="WHD_DRP"/>
</dbReference>
<evidence type="ECO:0000256" key="1">
    <source>
        <dbReference type="ARBA" id="ARBA00022737"/>
    </source>
</evidence>
<evidence type="ECO:0000259" key="4">
    <source>
        <dbReference type="Pfam" id="PF23598"/>
    </source>
</evidence>
<keyword evidence="6" id="KW-1185">Reference proteome</keyword>
<proteinExistence type="predicted"/>
<dbReference type="Pfam" id="PF23598">
    <property type="entry name" value="LRR_14"/>
    <property type="match status" value="1"/>
</dbReference>
<dbReference type="FunFam" id="1.10.10.10:FF:000322">
    <property type="entry name" value="Probable disease resistance protein At1g63360"/>
    <property type="match status" value="1"/>
</dbReference>
<feature type="domain" description="Disease resistance R13L4/SHOC-2-like LRR" evidence="4">
    <location>
        <begin position="329"/>
        <end position="554"/>
    </location>
</feature>
<dbReference type="InterPro" id="IPR055414">
    <property type="entry name" value="LRR_R13L4/SHOC2-like"/>
</dbReference>
<evidence type="ECO:0000256" key="2">
    <source>
        <dbReference type="ARBA" id="ARBA00022821"/>
    </source>
</evidence>
<dbReference type="Pfam" id="PF23559">
    <property type="entry name" value="WHD_DRP"/>
    <property type="match status" value="1"/>
</dbReference>
<keyword evidence="1" id="KW-0677">Repeat</keyword>
<comment type="caution">
    <text evidence="5">The sequence shown here is derived from an EMBL/GenBank/DDBJ whole genome shotgun (WGS) entry which is preliminary data.</text>
</comment>
<evidence type="ECO:0000259" key="3">
    <source>
        <dbReference type="Pfam" id="PF23559"/>
    </source>
</evidence>
<accession>A0AAW1WLC9</accession>
<dbReference type="AlphaFoldDB" id="A0AAW1WLC9"/>
<gene>
    <name evidence="5" type="ORF">M0R45_032507</name>
</gene>
<dbReference type="InterPro" id="IPR036388">
    <property type="entry name" value="WH-like_DNA-bd_sf"/>
</dbReference>
<dbReference type="EMBL" id="JBEDUW010000006">
    <property type="protein sequence ID" value="KAK9924120.1"/>
    <property type="molecule type" value="Genomic_DNA"/>
</dbReference>
<dbReference type="Gene3D" id="3.80.10.10">
    <property type="entry name" value="Ribonuclease Inhibitor"/>
    <property type="match status" value="1"/>
</dbReference>
<dbReference type="PANTHER" id="PTHR23155:SF1076">
    <property type="entry name" value="LEUCINE-RICH REPEAT (LRR) FAMILY PROTEIN-RELATED"/>
    <property type="match status" value="1"/>
</dbReference>
<feature type="domain" description="Disease resistance protein winged helix" evidence="3">
    <location>
        <begin position="184"/>
        <end position="254"/>
    </location>
</feature>
<dbReference type="GO" id="GO:0098542">
    <property type="term" value="P:defense response to other organism"/>
    <property type="evidence" value="ECO:0007669"/>
    <property type="project" value="TreeGrafter"/>
</dbReference>
<sequence>MSTSSSKDAEKCIPKLLGRLSEARTAANSDDPAVLNSFQRIEEELQLMKNMLLLPRAKKWEQTLSDQFNALERRLDKFILGSKDGGGSMTSVAINRVLAPIFENVETIKHSIPLVEQMPSFEHIPESWTRTSQSHHDLPKKSPVWSQLDVEYGLYETPAMASIKMSYERLESIELKMCCLSLSIFPEGSVIKKRPLIYWWIGEGFVTSAQDETAEEVGEEMFRKLMTCNLIQPHVNASSAFVNNCTLHPWIHRMLMFLAHEAQLFDFSSRLPFKAINDTNDTMKTSMGVCLTFDKPVPQLPPADFDNIIPTVFNVSAQYLRLKPEWLAGLKTLSVLQLGRWQNSTSHHIEVDDEAFLDGLGALKHLRYFSLRGMSTISKLPSALLKLISLEILDLRACHNLEKLPSDISSLRKLTHLDMSECYLLDSMPKGIDKLSCLQVLEGYVIGGPKRTPCRVGDLAKLEKLKRLSIHMGNEAVVEEGELKELEKIASLRRLKISWGVVALKLREKVSQQSLKLSFPPDLEKLELQGIPLGQVPEWLKPSKLKNLKKLYIRGGVLDSLNHGESEEWKVEILRLKYLKKLEIGFQQLQQEFPHLRYLEKIDCHLIGQDKYDTDIVWSKSEGDISDRYADAANKS</sequence>
<reference evidence="5 6" key="1">
    <citation type="journal article" date="2023" name="G3 (Bethesda)">
        <title>A chromosome-length genome assembly and annotation of blackberry (Rubus argutus, cv. 'Hillquist').</title>
        <authorList>
            <person name="Bruna T."/>
            <person name="Aryal R."/>
            <person name="Dudchenko O."/>
            <person name="Sargent D.J."/>
            <person name="Mead D."/>
            <person name="Buti M."/>
            <person name="Cavallini A."/>
            <person name="Hytonen T."/>
            <person name="Andres J."/>
            <person name="Pham M."/>
            <person name="Weisz D."/>
            <person name="Mascagni F."/>
            <person name="Usai G."/>
            <person name="Natali L."/>
            <person name="Bassil N."/>
            <person name="Fernandez G.E."/>
            <person name="Lomsadze A."/>
            <person name="Armour M."/>
            <person name="Olukolu B."/>
            <person name="Poorten T."/>
            <person name="Britton C."/>
            <person name="Davik J."/>
            <person name="Ashrafi H."/>
            <person name="Aiden E.L."/>
            <person name="Borodovsky M."/>
            <person name="Worthington M."/>
        </authorList>
    </citation>
    <scope>NUCLEOTIDE SEQUENCE [LARGE SCALE GENOMIC DNA]</scope>
    <source>
        <strain evidence="5">PI 553951</strain>
    </source>
</reference>
<dbReference type="Proteomes" id="UP001457282">
    <property type="component" value="Unassembled WGS sequence"/>
</dbReference>
<evidence type="ECO:0000313" key="5">
    <source>
        <dbReference type="EMBL" id="KAK9924120.1"/>
    </source>
</evidence>
<evidence type="ECO:0000313" key="6">
    <source>
        <dbReference type="Proteomes" id="UP001457282"/>
    </source>
</evidence>
<organism evidence="5 6">
    <name type="scientific">Rubus argutus</name>
    <name type="common">Southern blackberry</name>
    <dbReference type="NCBI Taxonomy" id="59490"/>
    <lineage>
        <taxon>Eukaryota</taxon>
        <taxon>Viridiplantae</taxon>
        <taxon>Streptophyta</taxon>
        <taxon>Embryophyta</taxon>
        <taxon>Tracheophyta</taxon>
        <taxon>Spermatophyta</taxon>
        <taxon>Magnoliopsida</taxon>
        <taxon>eudicotyledons</taxon>
        <taxon>Gunneridae</taxon>
        <taxon>Pentapetalae</taxon>
        <taxon>rosids</taxon>
        <taxon>fabids</taxon>
        <taxon>Rosales</taxon>
        <taxon>Rosaceae</taxon>
        <taxon>Rosoideae</taxon>
        <taxon>Rosoideae incertae sedis</taxon>
        <taxon>Rubus</taxon>
    </lineage>
</organism>
<dbReference type="InterPro" id="IPR044974">
    <property type="entry name" value="Disease_R_plants"/>
</dbReference>
<dbReference type="PANTHER" id="PTHR23155">
    <property type="entry name" value="DISEASE RESISTANCE PROTEIN RP"/>
    <property type="match status" value="1"/>
</dbReference>
<name>A0AAW1WLC9_RUBAR</name>
<dbReference type="Gene3D" id="1.10.10.10">
    <property type="entry name" value="Winged helix-like DNA-binding domain superfamily/Winged helix DNA-binding domain"/>
    <property type="match status" value="1"/>
</dbReference>
<dbReference type="InterPro" id="IPR032675">
    <property type="entry name" value="LRR_dom_sf"/>
</dbReference>
<protein>
    <recommendedName>
        <fullName evidence="7">Disease resistance RPP13-like protein 4</fullName>
    </recommendedName>
</protein>